<dbReference type="InterPro" id="IPR049492">
    <property type="entry name" value="BD-FAE-like_dom"/>
</dbReference>
<evidence type="ECO:0000259" key="2">
    <source>
        <dbReference type="Pfam" id="PF20434"/>
    </source>
</evidence>
<dbReference type="Pfam" id="PF20434">
    <property type="entry name" value="BD-FAE"/>
    <property type="match status" value="1"/>
</dbReference>
<dbReference type="EMBL" id="CP061510">
    <property type="protein sequence ID" value="QSB44128.1"/>
    <property type="molecule type" value="Genomic_DNA"/>
</dbReference>
<accession>A0ABX7K890</accession>
<keyword evidence="1 3" id="KW-0378">Hydrolase</keyword>
<evidence type="ECO:0000256" key="1">
    <source>
        <dbReference type="ARBA" id="ARBA00022801"/>
    </source>
</evidence>
<dbReference type="InterPro" id="IPR050300">
    <property type="entry name" value="GDXG_lipolytic_enzyme"/>
</dbReference>
<protein>
    <submittedName>
        <fullName evidence="3">Alpha/beta hydrolase fold domain-containing protein</fullName>
    </submittedName>
</protein>
<feature type="domain" description="BD-FAE-like" evidence="2">
    <location>
        <begin position="58"/>
        <end position="159"/>
    </location>
</feature>
<gene>
    <name evidence="3" type="ORF">IDJ81_12405</name>
</gene>
<organism evidence="3 4">
    <name type="scientific">Tsuneonella flava</name>
    <dbReference type="NCBI Taxonomy" id="2055955"/>
    <lineage>
        <taxon>Bacteria</taxon>
        <taxon>Pseudomonadati</taxon>
        <taxon>Pseudomonadota</taxon>
        <taxon>Alphaproteobacteria</taxon>
        <taxon>Sphingomonadales</taxon>
        <taxon>Erythrobacteraceae</taxon>
        <taxon>Tsuneonella</taxon>
    </lineage>
</organism>
<dbReference type="Gene3D" id="3.40.50.1820">
    <property type="entry name" value="alpha/beta hydrolase"/>
    <property type="match status" value="1"/>
</dbReference>
<dbReference type="GO" id="GO:0016787">
    <property type="term" value="F:hydrolase activity"/>
    <property type="evidence" value="ECO:0007669"/>
    <property type="project" value="UniProtKB-KW"/>
</dbReference>
<dbReference type="SUPFAM" id="SSF53474">
    <property type="entry name" value="alpha/beta-Hydrolases"/>
    <property type="match status" value="1"/>
</dbReference>
<dbReference type="Proteomes" id="UP000663637">
    <property type="component" value="Chromosome"/>
</dbReference>
<reference evidence="3 4" key="1">
    <citation type="submission" date="2020-09" db="EMBL/GenBank/DDBJ databases">
        <title>Complete genome sequence of altererythrobacter flavus SS-21NJ, isolated from Dongying oil sludge in Shandong province.</title>
        <authorList>
            <person name="Sun S."/>
            <person name="Zhang Z."/>
        </authorList>
    </citation>
    <scope>NUCLEOTIDE SEQUENCE [LARGE SCALE GENOMIC DNA]</scope>
    <source>
        <strain evidence="3 4">SS-21NJ</strain>
    </source>
</reference>
<evidence type="ECO:0000313" key="3">
    <source>
        <dbReference type="EMBL" id="QSB44128.1"/>
    </source>
</evidence>
<proteinExistence type="predicted"/>
<dbReference type="InterPro" id="IPR029058">
    <property type="entry name" value="AB_hydrolase_fold"/>
</dbReference>
<sequence length="291" mass="30050">MVFLLLAGCAMTEADGAGLVGNLSTYGTDAHISASVPDAILRYSPHARGFAELRLPEGQGVFPLAIIFHGGCWKAGIADTAYMSPLATRWQAKGIATLNVDYREVGDGGGWPGSFEDWDSAAHMIVRVASEYAIDRGRVTLVGHSAGALPALWLATSQGAGGPVGVRAATSARAAIVLDGPGDIGKEARDFDALCEFSSVGPFLGVSGQKADNRLAAISPLRKAPQLKQVLFVQAKLPSPPADVIAAIGAGGARVDVLSNPGASHFAIATPGDPVYEQHEPAMLAVLRGTE</sequence>
<name>A0ABX7K890_9SPHN</name>
<keyword evidence="4" id="KW-1185">Reference proteome</keyword>
<dbReference type="PANTHER" id="PTHR48081">
    <property type="entry name" value="AB HYDROLASE SUPERFAMILY PROTEIN C4A8.06C"/>
    <property type="match status" value="1"/>
</dbReference>
<evidence type="ECO:0000313" key="4">
    <source>
        <dbReference type="Proteomes" id="UP000663637"/>
    </source>
</evidence>
<dbReference type="RefSeq" id="WP_205441465.1">
    <property type="nucleotide sequence ID" value="NZ_CP061510.1"/>
</dbReference>